<organism evidence="1 2">
    <name type="scientific">Helicocarpus griseus UAMH5409</name>
    <dbReference type="NCBI Taxonomy" id="1447875"/>
    <lineage>
        <taxon>Eukaryota</taxon>
        <taxon>Fungi</taxon>
        <taxon>Dikarya</taxon>
        <taxon>Ascomycota</taxon>
        <taxon>Pezizomycotina</taxon>
        <taxon>Eurotiomycetes</taxon>
        <taxon>Eurotiomycetidae</taxon>
        <taxon>Onygenales</taxon>
        <taxon>Ajellomycetaceae</taxon>
        <taxon>Helicocarpus</taxon>
    </lineage>
</organism>
<dbReference type="STRING" id="1447875.A0A2B7XTX5"/>
<dbReference type="AlphaFoldDB" id="A0A2B7XTX5"/>
<gene>
    <name evidence="1" type="ORF">AJ79_04403</name>
</gene>
<accession>A0A2B7XTX5</accession>
<dbReference type="InterPro" id="IPR011009">
    <property type="entry name" value="Kinase-like_dom_sf"/>
</dbReference>
<evidence type="ECO:0000313" key="2">
    <source>
        <dbReference type="Proteomes" id="UP000223968"/>
    </source>
</evidence>
<dbReference type="SUPFAM" id="SSF56112">
    <property type="entry name" value="Protein kinase-like (PK-like)"/>
    <property type="match status" value="1"/>
</dbReference>
<dbReference type="Proteomes" id="UP000223968">
    <property type="component" value="Unassembled WGS sequence"/>
</dbReference>
<evidence type="ECO:0000313" key="1">
    <source>
        <dbReference type="EMBL" id="PGH12223.1"/>
    </source>
</evidence>
<comment type="caution">
    <text evidence="1">The sequence shown here is derived from an EMBL/GenBank/DDBJ whole genome shotgun (WGS) entry which is preliminary data.</text>
</comment>
<protein>
    <recommendedName>
        <fullName evidence="3">Protein kinase domain-containing protein</fullName>
    </recommendedName>
</protein>
<proteinExistence type="predicted"/>
<evidence type="ECO:0008006" key="3">
    <source>
        <dbReference type="Google" id="ProtNLM"/>
    </source>
</evidence>
<dbReference type="EMBL" id="PDNB01000061">
    <property type="protein sequence ID" value="PGH12223.1"/>
    <property type="molecule type" value="Genomic_DNA"/>
</dbReference>
<name>A0A2B7XTX5_9EURO</name>
<sequence length="244" mass="27931">MHTSSREKSWLSSALLWVCKRFSTRKDPINTSSSIETLYNCHRRSGTGIVIERSRYALKIPRILRHIEVDGLSVTTGRLTFKEGDYDERPDLIRSIQDEKAIYRRLGDHLGIVRCFNLASDDPLIQMDLMTNGDLRHYLTDKKPEKSTQLCNYLGLHQWRTPCHTSMDFSDFGESAMMPPDWDLNGSDDLGFSIMTDIGQFGAVMFEIVTGQKYKFNLAHTRGTPGGSYTWPQRTVFLQLPTRG</sequence>
<reference evidence="1 2" key="1">
    <citation type="submission" date="2017-10" db="EMBL/GenBank/DDBJ databases">
        <title>Comparative genomics in systemic dimorphic fungi from Ajellomycetaceae.</title>
        <authorList>
            <person name="Munoz J.F."/>
            <person name="Mcewen J.G."/>
            <person name="Clay O.K."/>
            <person name="Cuomo C.A."/>
        </authorList>
    </citation>
    <scope>NUCLEOTIDE SEQUENCE [LARGE SCALE GENOMIC DNA]</scope>
    <source>
        <strain evidence="1 2">UAMH5409</strain>
    </source>
</reference>
<dbReference type="OrthoDB" id="4156987at2759"/>
<keyword evidence="2" id="KW-1185">Reference proteome</keyword>